<evidence type="ECO:0000259" key="6">
    <source>
        <dbReference type="Pfam" id="PF01593"/>
    </source>
</evidence>
<dbReference type="SUPFAM" id="SSF51905">
    <property type="entry name" value="FAD/NAD(P)-binding domain"/>
    <property type="match status" value="1"/>
</dbReference>
<sequence length="496" mass="56290">MNADIIIIGGGLGGLTTGALLAKEGLRVIVLEKNAVIGGGLQTFRRGNIEFETGMHILGGFRKGGTLHRLCTYLGIIDRLRLRDVDEWCMDEITYGEDNATYRIASGRQAFAESLAVYFPKQREQLHNYVEALYKLTDEIDIFHLRLTSEGIVSHSEQFLWPVDKFIAHYVTDPKLRDLLAYMNPMYGGIEGHTPAYIHALINVLYIEGPSRFEGGSLQMALALQAVIEQAGGRVVANASVEHIEVCEREVKKVVTRNGNEYQADRYIAAIHPSELFRIIDESAFPRAYRNRLESLPNTYSTFNLFIELHEGAFPYINHTCYYERDYRHIWRLGEYIEGQWPAGLMYITPTSAHQGPFATHMIINSIMPYEAVAQWENTLTGRRGTDYEAWKKARQEDVIQLMELRYPDFRRAIKRIYTATPLTIRDYFRTKHGSLYGYAKDSENILRSQVPIFTKVSNLLLTGQNVGLHGICGVPLSAINTAEAIVGVNQIIRKM</sequence>
<dbReference type="InterPro" id="IPR036188">
    <property type="entry name" value="FAD/NAD-bd_sf"/>
</dbReference>
<gene>
    <name evidence="7" type="ORF">AS203_11525</name>
</gene>
<evidence type="ECO:0000313" key="7">
    <source>
        <dbReference type="EMBL" id="ALO49633.1"/>
    </source>
</evidence>
<evidence type="ECO:0000256" key="2">
    <source>
        <dbReference type="ARBA" id="ARBA00022729"/>
    </source>
</evidence>
<dbReference type="PANTHER" id="PTHR46091:SF3">
    <property type="entry name" value="AMINE OXIDASE DOMAIN-CONTAINING PROTEIN"/>
    <property type="match status" value="1"/>
</dbReference>
<dbReference type="eggNOG" id="COG1233">
    <property type="taxonomic scope" value="Bacteria"/>
</dbReference>
<evidence type="ECO:0000256" key="1">
    <source>
        <dbReference type="ARBA" id="ARBA00022630"/>
    </source>
</evidence>
<dbReference type="AlphaFoldDB" id="A0A0S2KMV3"/>
<name>A0A0S2KMV3_9BACT</name>
<keyword evidence="2" id="KW-0732">Signal</keyword>
<feature type="domain" description="Amine oxidase" evidence="6">
    <location>
        <begin position="12"/>
        <end position="486"/>
    </location>
</feature>
<evidence type="ECO:0000256" key="5">
    <source>
        <dbReference type="ARBA" id="ARBA00023027"/>
    </source>
</evidence>
<dbReference type="STRING" id="76123.AS203_11525"/>
<evidence type="ECO:0000256" key="4">
    <source>
        <dbReference type="ARBA" id="ARBA00022857"/>
    </source>
</evidence>
<dbReference type="KEGG" id="peo:AS203_11525"/>
<accession>A0A0S2KMV3</accession>
<dbReference type="OrthoDB" id="9789960at2"/>
<keyword evidence="8" id="KW-1185">Reference proteome</keyword>
<keyword evidence="1" id="KW-0285">Flavoprotein</keyword>
<evidence type="ECO:0000313" key="8">
    <source>
        <dbReference type="Proteomes" id="UP000056252"/>
    </source>
</evidence>
<dbReference type="InterPro" id="IPR002937">
    <property type="entry name" value="Amino_oxidase"/>
</dbReference>
<dbReference type="EMBL" id="CP013195">
    <property type="protein sequence ID" value="ALO49633.1"/>
    <property type="molecule type" value="Genomic_DNA"/>
</dbReference>
<dbReference type="GO" id="GO:0016491">
    <property type="term" value="F:oxidoreductase activity"/>
    <property type="evidence" value="ECO:0007669"/>
    <property type="project" value="InterPro"/>
</dbReference>
<dbReference type="Pfam" id="PF01593">
    <property type="entry name" value="Amino_oxidase"/>
    <property type="match status" value="1"/>
</dbReference>
<organism evidence="7 8">
    <name type="scientific">Hoylesella enoeca</name>
    <dbReference type="NCBI Taxonomy" id="76123"/>
    <lineage>
        <taxon>Bacteria</taxon>
        <taxon>Pseudomonadati</taxon>
        <taxon>Bacteroidota</taxon>
        <taxon>Bacteroidia</taxon>
        <taxon>Bacteroidales</taxon>
        <taxon>Prevotellaceae</taxon>
        <taxon>Hoylesella</taxon>
    </lineage>
</organism>
<dbReference type="Proteomes" id="UP000056252">
    <property type="component" value="Chromosome"/>
</dbReference>
<keyword evidence="5" id="KW-0520">NAD</keyword>
<proteinExistence type="predicted"/>
<dbReference type="RefSeq" id="WP_060544496.1">
    <property type="nucleotide sequence ID" value="NZ_CP013195.1"/>
</dbReference>
<evidence type="ECO:0000256" key="3">
    <source>
        <dbReference type="ARBA" id="ARBA00022827"/>
    </source>
</evidence>
<keyword evidence="3" id="KW-0274">FAD</keyword>
<dbReference type="PANTHER" id="PTHR46091">
    <property type="entry name" value="BLR7054 PROTEIN"/>
    <property type="match status" value="1"/>
</dbReference>
<protein>
    <submittedName>
        <fullName evidence="7">All-trans-retinol 13,14-reductase</fullName>
    </submittedName>
</protein>
<dbReference type="Gene3D" id="3.50.50.60">
    <property type="entry name" value="FAD/NAD(P)-binding domain"/>
    <property type="match status" value="2"/>
</dbReference>
<keyword evidence="4" id="KW-0521">NADP</keyword>
<reference evidence="8" key="1">
    <citation type="submission" date="2015-11" db="EMBL/GenBank/DDBJ databases">
        <authorList>
            <person name="Holder M.E."/>
            <person name="Ajami N.J."/>
            <person name="Petrosino J.F."/>
        </authorList>
    </citation>
    <scope>NUCLEOTIDE SEQUENCE [LARGE SCALE GENOMIC DNA]</scope>
    <source>
        <strain evidence="8">F0113</strain>
    </source>
</reference>
<dbReference type="InterPro" id="IPR052206">
    <property type="entry name" value="Retinol_saturase"/>
</dbReference>